<feature type="transmembrane region" description="Helical" evidence="11">
    <location>
        <begin position="279"/>
        <end position="299"/>
    </location>
</feature>
<feature type="transmembrane region" description="Helical" evidence="11">
    <location>
        <begin position="67"/>
        <end position="87"/>
    </location>
</feature>
<dbReference type="SMART" id="SM01381">
    <property type="entry name" value="7TM_GPCR_Srsx"/>
    <property type="match status" value="1"/>
</dbReference>
<evidence type="ECO:0000256" key="10">
    <source>
        <dbReference type="RuleBase" id="RU000688"/>
    </source>
</evidence>
<keyword evidence="8 10" id="KW-0675">Receptor</keyword>
<dbReference type="GO" id="GO:0031175">
    <property type="term" value="P:neuron projection development"/>
    <property type="evidence" value="ECO:0007669"/>
    <property type="project" value="Ensembl"/>
</dbReference>
<evidence type="ECO:0000313" key="14">
    <source>
        <dbReference type="Proteomes" id="UP000694421"/>
    </source>
</evidence>
<evidence type="ECO:0000256" key="7">
    <source>
        <dbReference type="ARBA" id="ARBA00023157"/>
    </source>
</evidence>
<dbReference type="GeneTree" id="ENSGT01130000278323"/>
<evidence type="ECO:0000256" key="3">
    <source>
        <dbReference type="ARBA" id="ARBA00022692"/>
    </source>
</evidence>
<dbReference type="GO" id="GO:0045944">
    <property type="term" value="P:positive regulation of transcription by RNA polymerase II"/>
    <property type="evidence" value="ECO:0007669"/>
    <property type="project" value="Ensembl"/>
</dbReference>
<name>A0A8D0KP46_SALMN</name>
<evidence type="ECO:0000259" key="12">
    <source>
        <dbReference type="PROSITE" id="PS50262"/>
    </source>
</evidence>
<keyword evidence="3 10" id="KW-0812">Transmembrane</keyword>
<dbReference type="GO" id="GO:0090663">
    <property type="term" value="P:galanin-activated signaling pathway"/>
    <property type="evidence" value="ECO:0007669"/>
    <property type="project" value="Ensembl"/>
</dbReference>
<dbReference type="GO" id="GO:0017046">
    <property type="term" value="F:peptide hormone binding"/>
    <property type="evidence" value="ECO:0007669"/>
    <property type="project" value="Ensembl"/>
</dbReference>
<dbReference type="GO" id="GO:0005886">
    <property type="term" value="C:plasma membrane"/>
    <property type="evidence" value="ECO:0007669"/>
    <property type="project" value="TreeGrafter"/>
</dbReference>
<dbReference type="GO" id="GO:0004966">
    <property type="term" value="F:galanin receptor activity"/>
    <property type="evidence" value="ECO:0007669"/>
    <property type="project" value="Ensembl"/>
</dbReference>
<feature type="transmembrane region" description="Helical" evidence="11">
    <location>
        <begin position="146"/>
        <end position="165"/>
    </location>
</feature>
<dbReference type="Ensembl" id="ENSSMRT00000035248.1">
    <property type="protein sequence ID" value="ENSSMRP00000030210.1"/>
    <property type="gene ID" value="ENSSMRG00000023168.1"/>
</dbReference>
<evidence type="ECO:0000256" key="1">
    <source>
        <dbReference type="ARBA" id="ARBA00004141"/>
    </source>
</evidence>
<keyword evidence="6 11" id="KW-0472">Membrane</keyword>
<evidence type="ECO:0000256" key="6">
    <source>
        <dbReference type="ARBA" id="ARBA00023136"/>
    </source>
</evidence>
<keyword evidence="14" id="KW-1185">Reference proteome</keyword>
<evidence type="ECO:0000313" key="13">
    <source>
        <dbReference type="Ensembl" id="ENSSMRP00000030210.1"/>
    </source>
</evidence>
<feature type="domain" description="G-protein coupled receptors family 1 profile" evidence="12">
    <location>
        <begin position="46"/>
        <end position="296"/>
    </location>
</feature>
<dbReference type="PROSITE" id="PS50262">
    <property type="entry name" value="G_PROTEIN_RECEP_F1_2"/>
    <property type="match status" value="1"/>
</dbReference>
<dbReference type="AlphaFoldDB" id="A0A8D0KP46"/>
<reference evidence="13" key="2">
    <citation type="submission" date="2025-09" db="UniProtKB">
        <authorList>
            <consortium name="Ensembl"/>
        </authorList>
    </citation>
    <scope>IDENTIFICATION</scope>
</reference>
<dbReference type="Gene3D" id="1.20.1070.10">
    <property type="entry name" value="Rhodopsin 7-helix transmembrane proteins"/>
    <property type="match status" value="1"/>
</dbReference>
<dbReference type="OMA" id="LTYTRTI"/>
<dbReference type="InterPro" id="IPR017452">
    <property type="entry name" value="GPCR_Rhodpsn_7TM"/>
</dbReference>
<protein>
    <submittedName>
        <fullName evidence="13">Galanin receptor 2</fullName>
    </submittedName>
</protein>
<keyword evidence="4 11" id="KW-1133">Transmembrane helix</keyword>
<feature type="transmembrane region" description="Helical" evidence="11">
    <location>
        <begin position="241"/>
        <end position="267"/>
    </location>
</feature>
<dbReference type="SUPFAM" id="SSF81321">
    <property type="entry name" value="Family A G protein-coupled receptor-like"/>
    <property type="match status" value="1"/>
</dbReference>
<dbReference type="FunFam" id="1.20.1070.10:FF:000092">
    <property type="entry name" value="Galanin receptor type 2"/>
    <property type="match status" value="1"/>
</dbReference>
<comment type="subcellular location">
    <subcellularLocation>
        <location evidence="1">Membrane</location>
        <topology evidence="1">Multi-pass membrane protein</topology>
    </subcellularLocation>
</comment>
<dbReference type="Proteomes" id="UP000694421">
    <property type="component" value="Unplaced"/>
</dbReference>
<comment type="similarity">
    <text evidence="2 10">Belongs to the G-protein coupled receptor 1 family.</text>
</comment>
<evidence type="ECO:0000256" key="4">
    <source>
        <dbReference type="ARBA" id="ARBA00022989"/>
    </source>
</evidence>
<dbReference type="PANTHER" id="PTHR45695">
    <property type="entry name" value="LEUCOKININ RECEPTOR-RELATED"/>
    <property type="match status" value="1"/>
</dbReference>
<feature type="transmembrane region" description="Helical" evidence="11">
    <location>
        <begin position="107"/>
        <end position="125"/>
    </location>
</feature>
<organism evidence="13 14">
    <name type="scientific">Salvator merianae</name>
    <name type="common">Argentine black and white tegu</name>
    <name type="synonym">Tupinambis merianae</name>
    <dbReference type="NCBI Taxonomy" id="96440"/>
    <lineage>
        <taxon>Eukaryota</taxon>
        <taxon>Metazoa</taxon>
        <taxon>Chordata</taxon>
        <taxon>Craniata</taxon>
        <taxon>Vertebrata</taxon>
        <taxon>Euteleostomi</taxon>
        <taxon>Lepidosauria</taxon>
        <taxon>Squamata</taxon>
        <taxon>Bifurcata</taxon>
        <taxon>Unidentata</taxon>
        <taxon>Episquamata</taxon>
        <taxon>Laterata</taxon>
        <taxon>Teiioidea</taxon>
        <taxon>Teiidae</taxon>
        <taxon>Salvator</taxon>
    </lineage>
</organism>
<dbReference type="GO" id="GO:0005929">
    <property type="term" value="C:cilium"/>
    <property type="evidence" value="ECO:0007669"/>
    <property type="project" value="Ensembl"/>
</dbReference>
<feature type="transmembrane region" description="Helical" evidence="11">
    <location>
        <begin position="190"/>
        <end position="212"/>
    </location>
</feature>
<dbReference type="InterPro" id="IPR000405">
    <property type="entry name" value="Galanin_rcpt"/>
</dbReference>
<dbReference type="Pfam" id="PF00001">
    <property type="entry name" value="7tm_1"/>
    <property type="match status" value="1"/>
</dbReference>
<dbReference type="InterPro" id="IPR000276">
    <property type="entry name" value="GPCR_Rhodpsn"/>
</dbReference>
<feature type="transmembrane region" description="Helical" evidence="11">
    <location>
        <begin position="30"/>
        <end position="55"/>
    </location>
</feature>
<reference evidence="13" key="1">
    <citation type="submission" date="2025-08" db="UniProtKB">
        <authorList>
            <consortium name="Ensembl"/>
        </authorList>
    </citation>
    <scope>IDENTIFICATION</scope>
</reference>
<dbReference type="GO" id="GO:0007200">
    <property type="term" value="P:phospholipase C-activating G protein-coupled receptor signaling pathway"/>
    <property type="evidence" value="ECO:0007669"/>
    <property type="project" value="Ensembl"/>
</dbReference>
<evidence type="ECO:0000256" key="11">
    <source>
        <dbReference type="SAM" id="Phobius"/>
    </source>
</evidence>
<evidence type="ECO:0000256" key="9">
    <source>
        <dbReference type="ARBA" id="ARBA00023224"/>
    </source>
</evidence>
<evidence type="ECO:0000256" key="8">
    <source>
        <dbReference type="ARBA" id="ARBA00023170"/>
    </source>
</evidence>
<dbReference type="PRINTS" id="PR00663">
    <property type="entry name" value="GALANINR"/>
</dbReference>
<dbReference type="PRINTS" id="PR00237">
    <property type="entry name" value="GPCRRHODOPSN"/>
</dbReference>
<keyword evidence="7" id="KW-1015">Disulfide bond</keyword>
<dbReference type="CDD" id="cd15097">
    <property type="entry name" value="7tmA_Gal2_Gal3_R"/>
    <property type="match status" value="1"/>
</dbReference>
<keyword evidence="5 10" id="KW-0297">G-protein coupled receptor</keyword>
<dbReference type="PROSITE" id="PS00237">
    <property type="entry name" value="G_PROTEIN_RECEP_F1_1"/>
    <property type="match status" value="1"/>
</dbReference>
<dbReference type="PANTHER" id="PTHR45695:SF35">
    <property type="entry name" value="GALANIN RECEPTOR TYPE 2-LIKE ISOFORM X2"/>
    <property type="match status" value="1"/>
</dbReference>
<proteinExistence type="inferred from homology"/>
<keyword evidence="9 10" id="KW-0807">Transducer</keyword>
<sequence length="386" mass="44265">MRLACKMNRSLSQLNFSGSGDSNGWHLVSIIIPMVYFLIFLVGTVGNSLVLAVLLRNGQVNNTTNLFILNLGVADLCFIVFCVPFQATIYTLDDWIFGPLLCKAVHFFIYLTMYASSFTLTTVSLDRYLAIRYPLHSRELRTPRNALTAICLIWGLSFIFSGPYISYYQEFPVANITVCHPIWKVPQRKIMDLCTFVFSYVIPVLILSLTYLRTIRYLWTSVDPMKDVSDSKKGKRKVTRMIIIVAILFCLCWLPHHLVILWFWFGYFPLNDTTYVLRILSHLISYANSCVNPIVYALVSKHFRKGFKKIFSCLLHKRVGNKIHMAQLTHTVSTLEADMTDVIQVSEPTRARVSSCGQIPIQTWGEAEQRNHQEKVPNSFITFNVT</sequence>
<accession>A0A8D0KP46</accession>
<evidence type="ECO:0000256" key="2">
    <source>
        <dbReference type="ARBA" id="ARBA00010663"/>
    </source>
</evidence>
<evidence type="ECO:0000256" key="5">
    <source>
        <dbReference type="ARBA" id="ARBA00023040"/>
    </source>
</evidence>